<dbReference type="EMBL" id="UYRT01097590">
    <property type="protein sequence ID" value="VDN41362.1"/>
    <property type="molecule type" value="Genomic_DNA"/>
</dbReference>
<evidence type="ECO:0000313" key="3">
    <source>
        <dbReference type="WBParaSite" id="GPUH_0002338701-mRNA-1"/>
    </source>
</evidence>
<reference evidence="1 2" key="2">
    <citation type="submission" date="2018-11" db="EMBL/GenBank/DDBJ databases">
        <authorList>
            <consortium name="Pathogen Informatics"/>
        </authorList>
    </citation>
    <scope>NUCLEOTIDE SEQUENCE [LARGE SCALE GENOMIC DNA]</scope>
</reference>
<dbReference type="Proteomes" id="UP000271098">
    <property type="component" value="Unassembled WGS sequence"/>
</dbReference>
<evidence type="ECO:0000313" key="2">
    <source>
        <dbReference type="Proteomes" id="UP000271098"/>
    </source>
</evidence>
<proteinExistence type="predicted"/>
<reference evidence="3" key="1">
    <citation type="submission" date="2016-06" db="UniProtKB">
        <authorList>
            <consortium name="WormBaseParasite"/>
        </authorList>
    </citation>
    <scope>IDENTIFICATION</scope>
</reference>
<evidence type="ECO:0000313" key="1">
    <source>
        <dbReference type="EMBL" id="VDN41362.1"/>
    </source>
</evidence>
<dbReference type="WBParaSite" id="GPUH_0002338701-mRNA-1">
    <property type="protein sequence ID" value="GPUH_0002338701-mRNA-1"/>
    <property type="gene ID" value="GPUH_0002338701"/>
</dbReference>
<gene>
    <name evidence="1" type="ORF">GPUH_LOCUS23357</name>
</gene>
<organism evidence="3">
    <name type="scientific">Gongylonema pulchrum</name>
    <dbReference type="NCBI Taxonomy" id="637853"/>
    <lineage>
        <taxon>Eukaryota</taxon>
        <taxon>Metazoa</taxon>
        <taxon>Ecdysozoa</taxon>
        <taxon>Nematoda</taxon>
        <taxon>Chromadorea</taxon>
        <taxon>Rhabditida</taxon>
        <taxon>Spirurina</taxon>
        <taxon>Spiruromorpha</taxon>
        <taxon>Spiruroidea</taxon>
        <taxon>Gongylonematidae</taxon>
        <taxon>Gongylonema</taxon>
    </lineage>
</organism>
<sequence>MAEVRVPLTVTSAELMERCRKRVDNPAEFVEIFDEKVKPPTLPEAPKGDKLPPEKPVVDILPIPYSFSLMAEVRVPLTITSAELMERCRKRVDNPAEFVEIFDEKVKPPSLPESPKGDKLPPEKVAIVLTNVPFMAGGQRTSDFNIRFVSSMNYRVPLMKAHLTGLF</sequence>
<protein>
    <submittedName>
        <fullName evidence="3">CDC73_C domain-containing protein</fullName>
    </submittedName>
</protein>
<dbReference type="AlphaFoldDB" id="A0A183EQW6"/>
<accession>A0A183EQW6</accession>
<name>A0A183EQW6_9BILA</name>
<keyword evidence="2" id="KW-1185">Reference proteome</keyword>